<dbReference type="PANTHER" id="PTHR43875">
    <property type="entry name" value="MALTODEXTRIN IMPORT ATP-BINDING PROTEIN MSMX"/>
    <property type="match status" value="1"/>
</dbReference>
<dbReference type="PROSITE" id="PS50893">
    <property type="entry name" value="ABC_TRANSPORTER_2"/>
    <property type="match status" value="1"/>
</dbReference>
<dbReference type="InterPro" id="IPR012340">
    <property type="entry name" value="NA-bd_OB-fold"/>
</dbReference>
<dbReference type="Gene3D" id="2.40.50.140">
    <property type="entry name" value="Nucleic acid-binding proteins"/>
    <property type="match status" value="1"/>
</dbReference>
<dbReference type="InterPro" id="IPR003593">
    <property type="entry name" value="AAA+_ATPase"/>
</dbReference>
<dbReference type="EMBL" id="BAABKD010000002">
    <property type="protein sequence ID" value="GAA5085630.1"/>
    <property type="molecule type" value="Genomic_DNA"/>
</dbReference>
<evidence type="ECO:0000256" key="4">
    <source>
        <dbReference type="ARBA" id="ARBA00022840"/>
    </source>
</evidence>
<sequence>MSADIAIRMQGVHKAFGDHVVIDHLDLNIEKGRFTALLGPSGCGKSTLLRLMAGLEDVDKGQIIMGGKDVTYALPAQRCLSMVFQSYALFPHLSVAENIVFGLSVRKVNKHERDRRLQDALRLTNLGGLEHRKPGELSGGQRQRVALARSIVSGHDLCLMDEPLSNLDAKLRHSVRHEIRALQQRLEMTVVYVTHDQTEALGMADHVVLLNAGRIAQQGPAQQLYEQPENTFAAGFIGSPPMMLIDSQLLPAAHWALMQAPALPHCVIGVRPEHLRLIPVHPDFVQVTVLQQEFQGAQSYIYVQLPDHNTLIIHSADKPSYESGQRLSLHWEPRNSHFFDITSGQRLPVVSSWDASLAVAQCA</sequence>
<protein>
    <submittedName>
        <fullName evidence="8">ABC transporter ATP-binding protein</fullName>
    </submittedName>
</protein>
<evidence type="ECO:0000256" key="6">
    <source>
        <dbReference type="ARBA" id="ARBA00023136"/>
    </source>
</evidence>
<organism evidence="8 9">
    <name type="scientific">Paenalcaligenes hermetiae</name>
    <dbReference type="NCBI Taxonomy" id="1157987"/>
    <lineage>
        <taxon>Bacteria</taxon>
        <taxon>Pseudomonadati</taxon>
        <taxon>Pseudomonadota</taxon>
        <taxon>Betaproteobacteria</taxon>
        <taxon>Burkholderiales</taxon>
        <taxon>Alcaligenaceae</taxon>
        <taxon>Paenalcaligenes</taxon>
    </lineage>
</organism>
<evidence type="ECO:0000313" key="8">
    <source>
        <dbReference type="EMBL" id="GAA5085630.1"/>
    </source>
</evidence>
<dbReference type="Pfam" id="PF00005">
    <property type="entry name" value="ABC_tran"/>
    <property type="match status" value="1"/>
</dbReference>
<keyword evidence="3" id="KW-0547">Nucleotide-binding</keyword>
<dbReference type="SUPFAM" id="SSF50331">
    <property type="entry name" value="MOP-like"/>
    <property type="match status" value="1"/>
</dbReference>
<dbReference type="RefSeq" id="WP_345369313.1">
    <property type="nucleotide sequence ID" value="NZ_BAABKD010000002.1"/>
</dbReference>
<dbReference type="Gene3D" id="3.40.50.300">
    <property type="entry name" value="P-loop containing nucleotide triphosphate hydrolases"/>
    <property type="match status" value="1"/>
</dbReference>
<evidence type="ECO:0000256" key="1">
    <source>
        <dbReference type="ARBA" id="ARBA00022448"/>
    </source>
</evidence>
<dbReference type="InterPro" id="IPR047641">
    <property type="entry name" value="ABC_transpr_MalK/UgpC-like"/>
</dbReference>
<dbReference type="SMART" id="SM00382">
    <property type="entry name" value="AAA"/>
    <property type="match status" value="1"/>
</dbReference>
<keyword evidence="4 8" id="KW-0067">ATP-binding</keyword>
<dbReference type="PROSITE" id="PS00211">
    <property type="entry name" value="ABC_TRANSPORTER_1"/>
    <property type="match status" value="1"/>
</dbReference>
<dbReference type="InterPro" id="IPR013611">
    <property type="entry name" value="Transp-assoc_OB_typ2"/>
</dbReference>
<evidence type="ECO:0000259" key="7">
    <source>
        <dbReference type="PROSITE" id="PS50893"/>
    </source>
</evidence>
<comment type="caution">
    <text evidence="8">The sequence shown here is derived from an EMBL/GenBank/DDBJ whole genome shotgun (WGS) entry which is preliminary data.</text>
</comment>
<dbReference type="GO" id="GO:0005524">
    <property type="term" value="F:ATP binding"/>
    <property type="evidence" value="ECO:0007669"/>
    <property type="project" value="UniProtKB-KW"/>
</dbReference>
<evidence type="ECO:0000256" key="5">
    <source>
        <dbReference type="ARBA" id="ARBA00022967"/>
    </source>
</evidence>
<name>A0ABP9LXD0_9BURK</name>
<dbReference type="PANTHER" id="PTHR43875:SF15">
    <property type="entry name" value="TREHALOSE IMPORT ATP-BINDING PROTEIN SUGC"/>
    <property type="match status" value="1"/>
</dbReference>
<dbReference type="InterPro" id="IPR003439">
    <property type="entry name" value="ABC_transporter-like_ATP-bd"/>
</dbReference>
<dbReference type="Proteomes" id="UP001500227">
    <property type="component" value="Unassembled WGS sequence"/>
</dbReference>
<keyword evidence="2" id="KW-1003">Cell membrane</keyword>
<keyword evidence="6" id="KW-0472">Membrane</keyword>
<keyword evidence="5" id="KW-1278">Translocase</keyword>
<proteinExistence type="predicted"/>
<dbReference type="InterPro" id="IPR017871">
    <property type="entry name" value="ABC_transporter-like_CS"/>
</dbReference>
<feature type="domain" description="ABC transporter" evidence="7">
    <location>
        <begin position="7"/>
        <end position="237"/>
    </location>
</feature>
<dbReference type="InterPro" id="IPR008995">
    <property type="entry name" value="Mo/tungstate-bd_C_term_dom"/>
</dbReference>
<dbReference type="SUPFAM" id="SSF52540">
    <property type="entry name" value="P-loop containing nucleoside triphosphate hydrolases"/>
    <property type="match status" value="1"/>
</dbReference>
<dbReference type="Gene3D" id="2.40.50.100">
    <property type="match status" value="1"/>
</dbReference>
<gene>
    <name evidence="8" type="ORF">GCM10023337_04540</name>
</gene>
<evidence type="ECO:0000256" key="3">
    <source>
        <dbReference type="ARBA" id="ARBA00022741"/>
    </source>
</evidence>
<evidence type="ECO:0000313" key="9">
    <source>
        <dbReference type="Proteomes" id="UP001500227"/>
    </source>
</evidence>
<accession>A0ABP9LXD0</accession>
<evidence type="ECO:0000256" key="2">
    <source>
        <dbReference type="ARBA" id="ARBA00022475"/>
    </source>
</evidence>
<dbReference type="InterPro" id="IPR027417">
    <property type="entry name" value="P-loop_NTPase"/>
</dbReference>
<keyword evidence="9" id="KW-1185">Reference proteome</keyword>
<dbReference type="Pfam" id="PF08402">
    <property type="entry name" value="TOBE_2"/>
    <property type="match status" value="1"/>
</dbReference>
<reference evidence="9" key="1">
    <citation type="journal article" date="2019" name="Int. J. Syst. Evol. Microbiol.">
        <title>The Global Catalogue of Microorganisms (GCM) 10K type strain sequencing project: providing services to taxonomists for standard genome sequencing and annotation.</title>
        <authorList>
            <consortium name="The Broad Institute Genomics Platform"/>
            <consortium name="The Broad Institute Genome Sequencing Center for Infectious Disease"/>
            <person name="Wu L."/>
            <person name="Ma J."/>
        </authorList>
    </citation>
    <scope>NUCLEOTIDE SEQUENCE [LARGE SCALE GENOMIC DNA]</scope>
    <source>
        <strain evidence="9">JCM 18423</strain>
    </source>
</reference>
<keyword evidence="1" id="KW-0813">Transport</keyword>